<accession>A0A0H2XAP1</accession>
<dbReference type="SMR" id="A0A0H2XAP1"/>
<dbReference type="GO" id="GO:0005516">
    <property type="term" value="F:calmodulin binding"/>
    <property type="evidence" value="ECO:0007669"/>
    <property type="project" value="InterPro"/>
</dbReference>
<dbReference type="HOGENOM" id="CLU_123929_0_0_6"/>
<dbReference type="InterPro" id="IPR013543">
    <property type="entry name" value="Ca/CaM-dep_prot_kinase-assoc"/>
</dbReference>
<keyword evidence="1" id="KW-0732">Signal</keyword>
<dbReference type="InterPro" id="IPR016887">
    <property type="entry name" value="UCP028470_steroid_isom-rel"/>
</dbReference>
<dbReference type="Pfam" id="PF08332">
    <property type="entry name" value="CaMKII_AD"/>
    <property type="match status" value="1"/>
</dbReference>
<dbReference type="PIRSF" id="PIRSF028470">
    <property type="entry name" value="UCP028470"/>
    <property type="match status" value="1"/>
</dbReference>
<dbReference type="Gene3D" id="3.10.450.50">
    <property type="match status" value="1"/>
</dbReference>
<dbReference type="RefSeq" id="WP_011036063.1">
    <property type="nucleotide sequence ID" value="NC_007086.1"/>
</dbReference>
<name>A0A0H2XAP1_XANC8</name>
<organism evidence="3 4">
    <name type="scientific">Xanthomonas campestris pv. campestris (strain 8004)</name>
    <dbReference type="NCBI Taxonomy" id="314565"/>
    <lineage>
        <taxon>Bacteria</taxon>
        <taxon>Pseudomonadati</taxon>
        <taxon>Pseudomonadota</taxon>
        <taxon>Gammaproteobacteria</taxon>
        <taxon>Lysobacterales</taxon>
        <taxon>Lysobacteraceae</taxon>
        <taxon>Xanthomonas</taxon>
    </lineage>
</organism>
<feature type="signal peptide" evidence="1">
    <location>
        <begin position="1"/>
        <end position="19"/>
    </location>
</feature>
<feature type="domain" description="Calcium/calmodulin-dependent protein kinase II association-domain" evidence="2">
    <location>
        <begin position="37"/>
        <end position="159"/>
    </location>
</feature>
<dbReference type="NCBIfam" id="TIGR02246">
    <property type="entry name" value="SgcJ/EcaC family oxidoreductase"/>
    <property type="match status" value="1"/>
</dbReference>
<dbReference type="InterPro" id="IPR032710">
    <property type="entry name" value="NTF2-like_dom_sf"/>
</dbReference>
<dbReference type="EMBL" id="CP000050">
    <property type="protein sequence ID" value="AAY50447.1"/>
    <property type="molecule type" value="Genomic_DNA"/>
</dbReference>
<feature type="chain" id="PRO_5002601666" description="Calcium/calmodulin-dependent protein kinase II association-domain domain-containing protein" evidence="1">
    <location>
        <begin position="20"/>
        <end position="174"/>
    </location>
</feature>
<dbReference type="CDD" id="cd00531">
    <property type="entry name" value="NTF2_like"/>
    <property type="match status" value="1"/>
</dbReference>
<dbReference type="GO" id="GO:0004683">
    <property type="term" value="F:calcium/calmodulin-dependent protein kinase activity"/>
    <property type="evidence" value="ECO:0007669"/>
    <property type="project" value="InterPro"/>
</dbReference>
<dbReference type="InterPro" id="IPR011944">
    <property type="entry name" value="Steroid_delta5-4_isomerase"/>
</dbReference>
<evidence type="ECO:0000256" key="1">
    <source>
        <dbReference type="SAM" id="SignalP"/>
    </source>
</evidence>
<dbReference type="SUPFAM" id="SSF54427">
    <property type="entry name" value="NTF2-like"/>
    <property type="match status" value="1"/>
</dbReference>
<gene>
    <name evidence="3" type="ordered locus">XC_3403</name>
</gene>
<dbReference type="Proteomes" id="UP000000420">
    <property type="component" value="Chromosome"/>
</dbReference>
<proteinExistence type="predicted"/>
<evidence type="ECO:0000313" key="3">
    <source>
        <dbReference type="EMBL" id="AAY50447.1"/>
    </source>
</evidence>
<sequence>MRRPLFSLVLALAATPALAGGVMHYTDKAALPADGEAREVAALFDTWNAALATGNPHKVADLYAPDGVLLPTVSNEVRASREQIENYFEMFLTKKPKGVINYRTVRLLDDDSAVDAGVYTFTLTDKNGKKSDVQARYTFVYEKRDGKWLIINHHSSAMPEVDTATATAAVTKAK</sequence>
<dbReference type="DNASU" id="998467"/>
<dbReference type="KEGG" id="xcb:XC_3403"/>
<protein>
    <recommendedName>
        <fullName evidence="2">Calcium/calmodulin-dependent protein kinase II association-domain domain-containing protein</fullName>
    </recommendedName>
</protein>
<dbReference type="AlphaFoldDB" id="A0A0H2XAP1"/>
<evidence type="ECO:0000313" key="4">
    <source>
        <dbReference type="Proteomes" id="UP000000420"/>
    </source>
</evidence>
<reference evidence="3 4" key="1">
    <citation type="journal article" date="2005" name="Genome Res.">
        <title>Comparative and functional genomic analyses of the pathogenicity of phytopathogen Xanthomonas campestris pv. campestris.</title>
        <authorList>
            <person name="Qian W."/>
            <person name="Jia Y."/>
            <person name="Ren S.X."/>
            <person name="He Y.Q."/>
            <person name="Feng J.X."/>
            <person name="Lu L.F."/>
            <person name="Sun Q."/>
            <person name="Ying G."/>
            <person name="Tang D.J."/>
            <person name="Tang H."/>
            <person name="Wu W."/>
            <person name="Hao P."/>
            <person name="Wang L."/>
            <person name="Jiang B.L."/>
            <person name="Zeng S."/>
            <person name="Gu W.Y."/>
            <person name="Lu G."/>
            <person name="Rong L."/>
            <person name="Tian Y."/>
            <person name="Yao Z."/>
            <person name="Fu G."/>
            <person name="Chen B."/>
            <person name="Fang R."/>
            <person name="Qiang B."/>
            <person name="Chen Z."/>
            <person name="Zhao G.P."/>
            <person name="Tang J.L."/>
            <person name="He C."/>
        </authorList>
    </citation>
    <scope>NUCLEOTIDE SEQUENCE [LARGE SCALE GENOMIC DNA]</scope>
    <source>
        <strain evidence="3 4">8004</strain>
    </source>
</reference>
<evidence type="ECO:0000259" key="2">
    <source>
        <dbReference type="Pfam" id="PF08332"/>
    </source>
</evidence>